<dbReference type="PANTHER" id="PTHR23248:SF9">
    <property type="entry name" value="PHOSPHOLIPID SCRAMBLASE"/>
    <property type="match status" value="1"/>
</dbReference>
<dbReference type="PANTHER" id="PTHR23248">
    <property type="entry name" value="PHOSPHOLIPID SCRAMBLASE-RELATED"/>
    <property type="match status" value="1"/>
</dbReference>
<proteinExistence type="inferred from homology"/>
<reference evidence="3" key="1">
    <citation type="submission" date="2020-11" db="EMBL/GenBank/DDBJ databases">
        <authorList>
            <person name="Tran Van P."/>
        </authorList>
    </citation>
    <scope>NUCLEOTIDE SEQUENCE</scope>
</reference>
<dbReference type="EMBL" id="LR903144">
    <property type="protein sequence ID" value="CAD7251546.1"/>
    <property type="molecule type" value="Genomic_DNA"/>
</dbReference>
<name>A0A7R9ACH2_9CRUS</name>
<dbReference type="GO" id="GO:0017128">
    <property type="term" value="F:phospholipid scramblase activity"/>
    <property type="evidence" value="ECO:0007669"/>
    <property type="project" value="InterPro"/>
</dbReference>
<evidence type="ECO:0000313" key="4">
    <source>
        <dbReference type="Proteomes" id="UP000677054"/>
    </source>
</evidence>
<dbReference type="EMBL" id="CAJPEV010003627">
    <property type="protein sequence ID" value="CAG0900179.1"/>
    <property type="molecule type" value="Genomic_DNA"/>
</dbReference>
<gene>
    <name evidence="3" type="ORF">DSTB1V02_LOCUS11312</name>
</gene>
<evidence type="ECO:0000256" key="2">
    <source>
        <dbReference type="RuleBase" id="RU363116"/>
    </source>
</evidence>
<organism evidence="3">
    <name type="scientific">Darwinula stevensoni</name>
    <dbReference type="NCBI Taxonomy" id="69355"/>
    <lineage>
        <taxon>Eukaryota</taxon>
        <taxon>Metazoa</taxon>
        <taxon>Ecdysozoa</taxon>
        <taxon>Arthropoda</taxon>
        <taxon>Crustacea</taxon>
        <taxon>Oligostraca</taxon>
        <taxon>Ostracoda</taxon>
        <taxon>Podocopa</taxon>
        <taxon>Podocopida</taxon>
        <taxon>Darwinulocopina</taxon>
        <taxon>Darwinuloidea</taxon>
        <taxon>Darwinulidae</taxon>
        <taxon>Darwinula</taxon>
    </lineage>
</organism>
<comment type="similarity">
    <text evidence="1 2">Belongs to the phospholipid scramblase family.</text>
</comment>
<comment type="function">
    <text evidence="2">May mediate accelerated ATP-independent bidirectional transbilayer migration of phospholipids upon binding calcium ions that results in a loss of phospholipid asymmetry in the plasma membrane.</text>
</comment>
<dbReference type="Pfam" id="PF03803">
    <property type="entry name" value="Scramblase"/>
    <property type="match status" value="1"/>
</dbReference>
<dbReference type="InterPro" id="IPR005552">
    <property type="entry name" value="Scramblase"/>
</dbReference>
<keyword evidence="2" id="KW-0564">Palmitate</keyword>
<keyword evidence="4" id="KW-1185">Reference proteome</keyword>
<dbReference type="AlphaFoldDB" id="A0A7R9ACH2"/>
<dbReference type="OrthoDB" id="191150at2759"/>
<comment type="cofactor">
    <cofactor evidence="2">
        <name>Ca(2+)</name>
        <dbReference type="ChEBI" id="CHEBI:29108"/>
    </cofactor>
</comment>
<protein>
    <recommendedName>
        <fullName evidence="2">Phospholipid scramblase</fullName>
    </recommendedName>
</protein>
<keyword evidence="2" id="KW-0106">Calcium</keyword>
<dbReference type="Proteomes" id="UP000677054">
    <property type="component" value="Unassembled WGS sequence"/>
</dbReference>
<dbReference type="GO" id="GO:0005886">
    <property type="term" value="C:plasma membrane"/>
    <property type="evidence" value="ECO:0007669"/>
    <property type="project" value="TreeGrafter"/>
</dbReference>
<evidence type="ECO:0000256" key="1">
    <source>
        <dbReference type="ARBA" id="ARBA00005350"/>
    </source>
</evidence>
<evidence type="ECO:0000313" key="3">
    <source>
        <dbReference type="EMBL" id="CAD7251546.1"/>
    </source>
</evidence>
<sequence>MKKTSFDFSASEENKEKVLNHNGTKEVGLIRKNWSGLLKEAFTDADNFTVVFPIDLDVRLKALFIGTLFLLDFMLYQKNSGTD</sequence>
<keyword evidence="2" id="KW-0449">Lipoprotein</keyword>
<accession>A0A7R9ACH2</accession>